<evidence type="ECO:0000313" key="1">
    <source>
        <dbReference type="EMBL" id="MBW0542405.1"/>
    </source>
</evidence>
<dbReference type="Proteomes" id="UP000765509">
    <property type="component" value="Unassembled WGS sequence"/>
</dbReference>
<organism evidence="1 2">
    <name type="scientific">Austropuccinia psidii MF-1</name>
    <dbReference type="NCBI Taxonomy" id="1389203"/>
    <lineage>
        <taxon>Eukaryota</taxon>
        <taxon>Fungi</taxon>
        <taxon>Dikarya</taxon>
        <taxon>Basidiomycota</taxon>
        <taxon>Pucciniomycotina</taxon>
        <taxon>Pucciniomycetes</taxon>
        <taxon>Pucciniales</taxon>
        <taxon>Sphaerophragmiaceae</taxon>
        <taxon>Austropuccinia</taxon>
    </lineage>
</organism>
<name>A0A9Q3FR92_9BASI</name>
<proteinExistence type="predicted"/>
<comment type="caution">
    <text evidence="1">The sequence shown here is derived from an EMBL/GenBank/DDBJ whole genome shotgun (WGS) entry which is preliminary data.</text>
</comment>
<sequence>MGHFVRNPISANQSFDNHFSFEEKFKQMIQLVMDLSNATSPEHPKYAEVQLLKTSAENAAYCYSRLASLKKRLTQAQGVPQAKGL</sequence>
<keyword evidence="2" id="KW-1185">Reference proteome</keyword>
<accession>A0A9Q3FR92</accession>
<dbReference type="AlphaFoldDB" id="A0A9Q3FR92"/>
<evidence type="ECO:0000313" key="2">
    <source>
        <dbReference type="Proteomes" id="UP000765509"/>
    </source>
</evidence>
<protein>
    <submittedName>
        <fullName evidence="1">Uncharacterized protein</fullName>
    </submittedName>
</protein>
<gene>
    <name evidence="1" type="ORF">O181_082120</name>
</gene>
<dbReference type="EMBL" id="AVOT02047123">
    <property type="protein sequence ID" value="MBW0542405.1"/>
    <property type="molecule type" value="Genomic_DNA"/>
</dbReference>
<reference evidence="1" key="1">
    <citation type="submission" date="2021-03" db="EMBL/GenBank/DDBJ databases">
        <title>Draft genome sequence of rust myrtle Austropuccinia psidii MF-1, a brazilian biotype.</title>
        <authorList>
            <person name="Quecine M.C."/>
            <person name="Pachon D.M.R."/>
            <person name="Bonatelli M.L."/>
            <person name="Correr F.H."/>
            <person name="Franceschini L.M."/>
            <person name="Leite T.F."/>
            <person name="Margarido G.R.A."/>
            <person name="Almeida C.A."/>
            <person name="Ferrarezi J.A."/>
            <person name="Labate C.A."/>
        </authorList>
    </citation>
    <scope>NUCLEOTIDE SEQUENCE</scope>
    <source>
        <strain evidence="1">MF-1</strain>
    </source>
</reference>